<gene>
    <name evidence="1" type="ORF">FIL88_13910</name>
</gene>
<dbReference type="Proteomes" id="UP000315816">
    <property type="component" value="Unassembled WGS sequence"/>
</dbReference>
<protein>
    <submittedName>
        <fullName evidence="1">Uncharacterized protein</fullName>
    </submittedName>
</protein>
<name>A0A545SNL3_9RHOB</name>
<dbReference type="AlphaFoldDB" id="A0A545SNL3"/>
<comment type="caution">
    <text evidence="1">The sequence shown here is derived from an EMBL/GenBank/DDBJ whole genome shotgun (WGS) entry which is preliminary data.</text>
</comment>
<dbReference type="EMBL" id="VICH01000010">
    <property type="protein sequence ID" value="TQV66446.1"/>
    <property type="molecule type" value="Genomic_DNA"/>
</dbReference>
<reference evidence="1 2" key="1">
    <citation type="submission" date="2019-06" db="EMBL/GenBank/DDBJ databases">
        <title>A novel species of marine bacteria.</title>
        <authorList>
            <person name="Wang Y."/>
        </authorList>
    </citation>
    <scope>NUCLEOTIDE SEQUENCE [LARGE SCALE GENOMIC DNA]</scope>
    <source>
        <strain evidence="1 2">MA1-10</strain>
    </source>
</reference>
<proteinExistence type="predicted"/>
<sequence>MKQADKGPTFLRHAGRVTHVVMTEELFDKLWPDSRRAWSVDEMPHRMKQFFLEALERAPAESEKSDD</sequence>
<accession>A0A545SNL3</accession>
<dbReference type="RefSeq" id="WP_185960954.1">
    <property type="nucleotide sequence ID" value="NZ_ML660024.1"/>
</dbReference>
<evidence type="ECO:0000313" key="1">
    <source>
        <dbReference type="EMBL" id="TQV66446.1"/>
    </source>
</evidence>
<evidence type="ECO:0000313" key="2">
    <source>
        <dbReference type="Proteomes" id="UP000315816"/>
    </source>
</evidence>
<keyword evidence="2" id="KW-1185">Reference proteome</keyword>
<organism evidence="1 2">
    <name type="scientific">Aliiroseovarius halocynthiae</name>
    <dbReference type="NCBI Taxonomy" id="985055"/>
    <lineage>
        <taxon>Bacteria</taxon>
        <taxon>Pseudomonadati</taxon>
        <taxon>Pseudomonadota</taxon>
        <taxon>Alphaproteobacteria</taxon>
        <taxon>Rhodobacterales</taxon>
        <taxon>Paracoccaceae</taxon>
        <taxon>Aliiroseovarius</taxon>
    </lineage>
</organism>